<gene>
    <name evidence="4" type="ORF">DN730_07040</name>
</gene>
<dbReference type="Gene3D" id="3.20.20.450">
    <property type="entry name" value="EAL domain"/>
    <property type="match status" value="1"/>
</dbReference>
<evidence type="ECO:0000256" key="1">
    <source>
        <dbReference type="SAM" id="Phobius"/>
    </source>
</evidence>
<accession>A0A370UC20</accession>
<dbReference type="Pfam" id="PF00990">
    <property type="entry name" value="GGDEF"/>
    <property type="match status" value="1"/>
</dbReference>
<dbReference type="AlphaFoldDB" id="A0A370UC20"/>
<dbReference type="InterPro" id="IPR043128">
    <property type="entry name" value="Rev_trsase/Diguanyl_cyclase"/>
</dbReference>
<evidence type="ECO:0000313" key="4">
    <source>
        <dbReference type="EMBL" id="RDL45357.1"/>
    </source>
</evidence>
<dbReference type="Pfam" id="PF00563">
    <property type="entry name" value="EAL"/>
    <property type="match status" value="1"/>
</dbReference>
<dbReference type="InterPro" id="IPR035919">
    <property type="entry name" value="EAL_sf"/>
</dbReference>
<protein>
    <submittedName>
        <fullName evidence="4">GGDEF-domain containing protein</fullName>
    </submittedName>
</protein>
<dbReference type="SMART" id="SM00267">
    <property type="entry name" value="GGDEF"/>
    <property type="match status" value="1"/>
</dbReference>
<organism evidence="4 5">
    <name type="scientific">Marinomonas piezotolerans</name>
    <dbReference type="NCBI Taxonomy" id="2213058"/>
    <lineage>
        <taxon>Bacteria</taxon>
        <taxon>Pseudomonadati</taxon>
        <taxon>Pseudomonadota</taxon>
        <taxon>Gammaproteobacteria</taxon>
        <taxon>Oceanospirillales</taxon>
        <taxon>Oceanospirillaceae</taxon>
        <taxon>Marinomonas</taxon>
    </lineage>
</organism>
<dbReference type="CDD" id="cd01948">
    <property type="entry name" value="EAL"/>
    <property type="match status" value="1"/>
</dbReference>
<dbReference type="SUPFAM" id="SSF55073">
    <property type="entry name" value="Nucleotide cyclase"/>
    <property type="match status" value="1"/>
</dbReference>
<feature type="transmembrane region" description="Helical" evidence="1">
    <location>
        <begin position="118"/>
        <end position="136"/>
    </location>
</feature>
<dbReference type="InterPro" id="IPR000160">
    <property type="entry name" value="GGDEF_dom"/>
</dbReference>
<comment type="caution">
    <text evidence="4">The sequence shown here is derived from an EMBL/GenBank/DDBJ whole genome shotgun (WGS) entry which is preliminary data.</text>
</comment>
<dbReference type="GO" id="GO:0071111">
    <property type="term" value="F:cyclic-guanylate-specific phosphodiesterase activity"/>
    <property type="evidence" value="ECO:0007669"/>
    <property type="project" value="InterPro"/>
</dbReference>
<dbReference type="PROSITE" id="PS50883">
    <property type="entry name" value="EAL"/>
    <property type="match status" value="1"/>
</dbReference>
<dbReference type="InterPro" id="IPR050706">
    <property type="entry name" value="Cyclic-di-GMP_PDE-like"/>
</dbReference>
<name>A0A370UC20_9GAMM</name>
<proteinExistence type="predicted"/>
<feature type="transmembrane region" description="Helical" evidence="1">
    <location>
        <begin position="93"/>
        <end position="112"/>
    </location>
</feature>
<feature type="domain" description="GGDEF" evidence="3">
    <location>
        <begin position="251"/>
        <end position="381"/>
    </location>
</feature>
<dbReference type="Proteomes" id="UP000254326">
    <property type="component" value="Unassembled WGS sequence"/>
</dbReference>
<keyword evidence="5" id="KW-1185">Reference proteome</keyword>
<dbReference type="CDD" id="cd01949">
    <property type="entry name" value="GGDEF"/>
    <property type="match status" value="1"/>
</dbReference>
<feature type="transmembrane region" description="Helical" evidence="1">
    <location>
        <begin position="51"/>
        <end position="72"/>
    </location>
</feature>
<dbReference type="NCBIfam" id="TIGR00254">
    <property type="entry name" value="GGDEF"/>
    <property type="match status" value="1"/>
</dbReference>
<evidence type="ECO:0000259" key="3">
    <source>
        <dbReference type="PROSITE" id="PS50887"/>
    </source>
</evidence>
<reference evidence="4 5" key="1">
    <citation type="submission" date="2018-06" db="EMBL/GenBank/DDBJ databases">
        <title>Marinomonas sp. YLB-05 draft genome sequence.</title>
        <authorList>
            <person name="Yu L."/>
            <person name="Tang X."/>
        </authorList>
    </citation>
    <scope>NUCLEOTIDE SEQUENCE [LARGE SCALE GENOMIC DNA]</scope>
    <source>
        <strain evidence="4 5">YLB-05</strain>
    </source>
</reference>
<dbReference type="OrthoDB" id="9814202at2"/>
<keyword evidence="1" id="KW-0472">Membrane</keyword>
<feature type="transmembrane region" description="Helical" evidence="1">
    <location>
        <begin position="17"/>
        <end position="39"/>
    </location>
</feature>
<sequence length="637" mass="71676">MSSLNVSQSERNDAIDILYANISAGLVSTFIAASVLVYVFDHQGVVRTLQYAWLAVFISILVLRLVDIVYFYRRVRHSSNHFDYGRAFTRFSIGILLTATLWAVYAIALLPYTTVTELAAISIVISAFAGGSANILSGSRRVSLTYSLILTLPYSIALLLSDSVFHNQIGLLAVTFSIIMAISVNKAAKFTSHAIHLKHQNDHLLKHMEQEVSKRTKEIYALSNIDPLTGLYNRKAFVEKLDYRLQTQPSNELAILFIDLDSFKTINDSLGHEVGDIVITDAANRISRSSHSQDLICRWGGDEFLIAIDLNDNSLIRAQHLIDQISEPYHIDGSKLQIGATIGVAYYPAHGNDHERLIQRADMAMYDQKRNEKGKVGLFNESLREQLLREIHLRDHLENAIHRHELFLMYQPIIETNSDKIVAVEALLRWQLDTELIPPDEFVSIAEQYGLIKPIGLWVLGEACMAGKRLQALSPELAVCVNVSIQQLLDDHFPNDVSVILKQTGLEANRLMLEITESLFAHDKRRLIDNINRLKASGVQVSIDDFGTGYSSLSSMQEFDVDCVKIDRSFIWSMDKGGLAIVEAVTQIARSFDYYVVAEGVETEAQRRILSELNIKYIQGFLFSKPLSEEELTLRLS</sequence>
<dbReference type="Gene3D" id="3.30.70.270">
    <property type="match status" value="1"/>
</dbReference>
<dbReference type="EMBL" id="QKRA01000002">
    <property type="protein sequence ID" value="RDL45357.1"/>
    <property type="molecule type" value="Genomic_DNA"/>
</dbReference>
<dbReference type="InterPro" id="IPR029787">
    <property type="entry name" value="Nucleotide_cyclase"/>
</dbReference>
<dbReference type="InterPro" id="IPR001633">
    <property type="entry name" value="EAL_dom"/>
</dbReference>
<dbReference type="PANTHER" id="PTHR33121">
    <property type="entry name" value="CYCLIC DI-GMP PHOSPHODIESTERASE PDEF"/>
    <property type="match status" value="1"/>
</dbReference>
<evidence type="ECO:0000259" key="2">
    <source>
        <dbReference type="PROSITE" id="PS50883"/>
    </source>
</evidence>
<feature type="domain" description="EAL" evidence="2">
    <location>
        <begin position="390"/>
        <end position="637"/>
    </location>
</feature>
<dbReference type="SUPFAM" id="SSF141868">
    <property type="entry name" value="EAL domain-like"/>
    <property type="match status" value="1"/>
</dbReference>
<dbReference type="PANTHER" id="PTHR33121:SF70">
    <property type="entry name" value="SIGNALING PROTEIN YKOW"/>
    <property type="match status" value="1"/>
</dbReference>
<keyword evidence="1" id="KW-1133">Transmembrane helix</keyword>
<keyword evidence="1" id="KW-0812">Transmembrane</keyword>
<dbReference type="RefSeq" id="WP_115467390.1">
    <property type="nucleotide sequence ID" value="NZ_QKRA01000002.1"/>
</dbReference>
<dbReference type="PROSITE" id="PS50887">
    <property type="entry name" value="GGDEF"/>
    <property type="match status" value="1"/>
</dbReference>
<evidence type="ECO:0000313" key="5">
    <source>
        <dbReference type="Proteomes" id="UP000254326"/>
    </source>
</evidence>
<dbReference type="SMART" id="SM00052">
    <property type="entry name" value="EAL"/>
    <property type="match status" value="1"/>
</dbReference>
<feature type="transmembrane region" description="Helical" evidence="1">
    <location>
        <begin position="143"/>
        <end position="161"/>
    </location>
</feature>